<dbReference type="EMBL" id="JAXCGZ010020044">
    <property type="protein sequence ID" value="KAK7065708.1"/>
    <property type="molecule type" value="Genomic_DNA"/>
</dbReference>
<dbReference type="AlphaFoldDB" id="A0AAN8ZVW5"/>
<sequence>DYKLLDRWMSRPQYICWRPSNLHSLENTSYCLRLENISRVMHIEDFREVRDSNALKPYPIEDRSMTTLRNGFRCCWFGIIEDDWCHNWYGCIGCQVPFRTFMDTFQPNCYFVEVRESRTANSPRLLFSTQDVSSLDVTKYNPQLKGGPWYRDEKGIDWYNTECRRYNNTGFNMHPSSLEFIISLSDQEYKKLYELCKVMPVNHSSMRIRMSCKKYIPSKCPCPWSKEETYEKLKTQFPSLLTDGKLIG</sequence>
<proteinExistence type="predicted"/>
<name>A0AAN8ZVW5_HALRR</name>
<evidence type="ECO:0000313" key="1">
    <source>
        <dbReference type="EMBL" id="KAK7065708.1"/>
    </source>
</evidence>
<organism evidence="1 2">
    <name type="scientific">Halocaridina rubra</name>
    <name type="common">Hawaiian red shrimp</name>
    <dbReference type="NCBI Taxonomy" id="373956"/>
    <lineage>
        <taxon>Eukaryota</taxon>
        <taxon>Metazoa</taxon>
        <taxon>Ecdysozoa</taxon>
        <taxon>Arthropoda</taxon>
        <taxon>Crustacea</taxon>
        <taxon>Multicrustacea</taxon>
        <taxon>Malacostraca</taxon>
        <taxon>Eumalacostraca</taxon>
        <taxon>Eucarida</taxon>
        <taxon>Decapoda</taxon>
        <taxon>Pleocyemata</taxon>
        <taxon>Caridea</taxon>
        <taxon>Atyoidea</taxon>
        <taxon>Atyidae</taxon>
        <taxon>Halocaridina</taxon>
    </lineage>
</organism>
<keyword evidence="2" id="KW-1185">Reference proteome</keyword>
<feature type="non-terminal residue" evidence="1">
    <location>
        <position position="1"/>
    </location>
</feature>
<gene>
    <name evidence="1" type="ORF">SK128_023813</name>
</gene>
<comment type="caution">
    <text evidence="1">The sequence shown here is derived from an EMBL/GenBank/DDBJ whole genome shotgun (WGS) entry which is preliminary data.</text>
</comment>
<protein>
    <submittedName>
        <fullName evidence="1">Uncharacterized protein</fullName>
    </submittedName>
</protein>
<reference evidence="1 2" key="1">
    <citation type="submission" date="2023-11" db="EMBL/GenBank/DDBJ databases">
        <title>Halocaridina rubra genome assembly.</title>
        <authorList>
            <person name="Smith C."/>
        </authorList>
    </citation>
    <scope>NUCLEOTIDE SEQUENCE [LARGE SCALE GENOMIC DNA]</scope>
    <source>
        <strain evidence="1">EP-1</strain>
        <tissue evidence="1">Whole</tissue>
    </source>
</reference>
<dbReference type="Proteomes" id="UP001381693">
    <property type="component" value="Unassembled WGS sequence"/>
</dbReference>
<evidence type="ECO:0000313" key="2">
    <source>
        <dbReference type="Proteomes" id="UP001381693"/>
    </source>
</evidence>
<accession>A0AAN8ZVW5</accession>